<evidence type="ECO:0000256" key="2">
    <source>
        <dbReference type="SAM" id="MobiDB-lite"/>
    </source>
</evidence>
<feature type="compositionally biased region" description="Low complexity" evidence="2">
    <location>
        <begin position="38"/>
        <end position="48"/>
    </location>
</feature>
<feature type="region of interest" description="Disordered" evidence="2">
    <location>
        <begin position="1"/>
        <end position="168"/>
    </location>
</feature>
<dbReference type="PROSITE" id="PS50211">
    <property type="entry name" value="DENN"/>
    <property type="match status" value="1"/>
</dbReference>
<feature type="region of interest" description="Disordered" evidence="2">
    <location>
        <begin position="660"/>
        <end position="683"/>
    </location>
</feature>
<dbReference type="PANTHER" id="PTHR13677:SF0">
    <property type="entry name" value="LD41638P"/>
    <property type="match status" value="1"/>
</dbReference>
<dbReference type="AlphaFoldDB" id="A0A427XH87"/>
<feature type="compositionally biased region" description="Low complexity" evidence="2">
    <location>
        <begin position="660"/>
        <end position="680"/>
    </location>
</feature>
<sequence length="808" mass="87277">MSASADPSSVEDDSGDIALSLPRSTSDRALSDAIVQHSLAHSTRSSSSVARPAHPSTVTPTPRARRDVTAPASSTPLARRLWNDAAVANGYAAPQASPPRSASASSRWPDLSVDAGPSRPYSAAANPWRPPSPSPSPSPTPTPVNESPQSMIPTIGVNGPSSGAGDSPTIAARRQITRSHSLNVRIPSVDLTQRSATSVVSATSSQPPLGLPASNTHLAPSPRPPPLVDGETANKMSRWVKELVVCNFDLERGPVIERRAVGRRWGPGEKENVAFSSFPDTSLFTEGSIQFSFKIRHVPPDPKSLAYPEPPSPLPARADEAVLANSAKPHHARKSSVHRDKAAEYRAWDERGREWLYGFVWFQQRRDRGIARGFMQKSVVILTHLPFPALFSAVLARIAPSFFKYGYSALEVACHGIASWPDPCPDALLELPLLSEVLTVKLPDSTDNPQVAVGATKLRGEPEPTLASLPPSTPLRAFATFLPSLWSIWECLVLAEPVLVIAPDPRTCSEIVWWLREMVRPIPLAGDFRPYLHIHDHDFSLLVNSNKPQAGVVVGVTNPFFRNAASHWPNVIAVPSGRAKPRTQNQPKADAPEGFLTKRNRSVQKDRALLKRLEALVAEGKLDDPEGNEALRMHFQQLTERMLVPLNRYFQTLVPPRSPAMSASSSSMHMPVSTSGSSTPNLPPPPALSLSTLKPFSHPAFLTHLRTRGPNPLLFKAKGLTGKSRVENDFYAAFCKSGCFAGWLSARVESLGIAVASNTLAATDTATQASRPNSSHWPQVQSDMGLGLDVDDRFSASTRSSTDVSASS</sequence>
<evidence type="ECO:0000313" key="4">
    <source>
        <dbReference type="EMBL" id="RSH78196.1"/>
    </source>
</evidence>
<dbReference type="PANTHER" id="PTHR13677">
    <property type="entry name" value="LD41638P"/>
    <property type="match status" value="1"/>
</dbReference>
<accession>A0A427XH87</accession>
<evidence type="ECO:0000313" key="5">
    <source>
        <dbReference type="Proteomes" id="UP000279236"/>
    </source>
</evidence>
<feature type="domain" description="UDENN" evidence="3">
    <location>
        <begin position="271"/>
        <end position="754"/>
    </location>
</feature>
<dbReference type="GO" id="GO:0055037">
    <property type="term" value="C:recycling endosome"/>
    <property type="evidence" value="ECO:0007669"/>
    <property type="project" value="TreeGrafter"/>
</dbReference>
<dbReference type="InterPro" id="IPR037516">
    <property type="entry name" value="Tripartite_DENN"/>
</dbReference>
<dbReference type="GO" id="GO:0005085">
    <property type="term" value="F:guanyl-nucleotide exchange factor activity"/>
    <property type="evidence" value="ECO:0007669"/>
    <property type="project" value="InterPro"/>
</dbReference>
<feature type="compositionally biased region" description="Low complexity" evidence="2">
    <location>
        <begin position="92"/>
        <end position="107"/>
    </location>
</feature>
<protein>
    <recommendedName>
        <fullName evidence="3">UDENN domain-containing protein</fullName>
    </recommendedName>
</protein>
<keyword evidence="5" id="KW-1185">Reference proteome</keyword>
<dbReference type="Proteomes" id="UP000279236">
    <property type="component" value="Unassembled WGS sequence"/>
</dbReference>
<dbReference type="InterPro" id="IPR024224">
    <property type="entry name" value="DENND6"/>
</dbReference>
<gene>
    <name evidence="4" type="ORF">EHS24_002657</name>
</gene>
<feature type="region of interest" description="Disordered" evidence="2">
    <location>
        <begin position="193"/>
        <end position="224"/>
    </location>
</feature>
<comment type="caution">
    <text evidence="4">The sequence shown here is derived from an EMBL/GenBank/DDBJ whole genome shotgun (WGS) entry which is preliminary data.</text>
</comment>
<name>A0A427XH87_9TREE</name>
<dbReference type="OrthoDB" id="10265409at2759"/>
<feature type="compositionally biased region" description="Pro residues" evidence="2">
    <location>
        <begin position="128"/>
        <end position="142"/>
    </location>
</feature>
<organism evidence="4 5">
    <name type="scientific">Apiotrichum porosum</name>
    <dbReference type="NCBI Taxonomy" id="105984"/>
    <lineage>
        <taxon>Eukaryota</taxon>
        <taxon>Fungi</taxon>
        <taxon>Dikarya</taxon>
        <taxon>Basidiomycota</taxon>
        <taxon>Agaricomycotina</taxon>
        <taxon>Tremellomycetes</taxon>
        <taxon>Trichosporonales</taxon>
        <taxon>Trichosporonaceae</taxon>
        <taxon>Apiotrichum</taxon>
    </lineage>
</organism>
<feature type="compositionally biased region" description="Low complexity" evidence="2">
    <location>
        <begin position="195"/>
        <end position="205"/>
    </location>
</feature>
<dbReference type="GeneID" id="39587200"/>
<feature type="compositionally biased region" description="Polar residues" evidence="2">
    <location>
        <begin position="765"/>
        <end position="782"/>
    </location>
</feature>
<comment type="similarity">
    <text evidence="1">Belongs to the DENND6 family.</text>
</comment>
<feature type="region of interest" description="Disordered" evidence="2">
    <location>
        <begin position="765"/>
        <end position="785"/>
    </location>
</feature>
<reference evidence="4 5" key="1">
    <citation type="submission" date="2018-11" db="EMBL/GenBank/DDBJ databases">
        <title>Genome sequence of Apiotrichum porosum DSM 27194.</title>
        <authorList>
            <person name="Aliyu H."/>
            <person name="Gorte O."/>
            <person name="Ochsenreither K."/>
        </authorList>
    </citation>
    <scope>NUCLEOTIDE SEQUENCE [LARGE SCALE GENOMIC DNA]</scope>
    <source>
        <strain evidence="4 5">DSM 27194</strain>
    </source>
</reference>
<dbReference type="EMBL" id="RSCE01000013">
    <property type="protein sequence ID" value="RSH78196.1"/>
    <property type="molecule type" value="Genomic_DNA"/>
</dbReference>
<proteinExistence type="inferred from homology"/>
<dbReference type="RefSeq" id="XP_028473343.1">
    <property type="nucleotide sequence ID" value="XM_028618387.1"/>
</dbReference>
<evidence type="ECO:0000256" key="1">
    <source>
        <dbReference type="ARBA" id="ARBA00007159"/>
    </source>
</evidence>
<evidence type="ECO:0000259" key="3">
    <source>
        <dbReference type="PROSITE" id="PS50211"/>
    </source>
</evidence>